<dbReference type="Gene3D" id="3.40.50.1240">
    <property type="entry name" value="Phosphoglycerate mutase-like"/>
    <property type="match status" value="1"/>
</dbReference>
<dbReference type="EMBL" id="PHWZ01000058">
    <property type="protein sequence ID" value="TEY76491.1"/>
    <property type="molecule type" value="Genomic_DNA"/>
</dbReference>
<evidence type="ECO:0000313" key="2">
    <source>
        <dbReference type="Proteomes" id="UP000297299"/>
    </source>
</evidence>
<keyword evidence="2" id="KW-1185">Reference proteome</keyword>
<accession>A0A4Y8DA76</accession>
<proteinExistence type="predicted"/>
<organism evidence="1 2">
    <name type="scientific">Botryotinia calthae</name>
    <dbReference type="NCBI Taxonomy" id="38488"/>
    <lineage>
        <taxon>Eukaryota</taxon>
        <taxon>Fungi</taxon>
        <taxon>Dikarya</taxon>
        <taxon>Ascomycota</taxon>
        <taxon>Pezizomycotina</taxon>
        <taxon>Leotiomycetes</taxon>
        <taxon>Helotiales</taxon>
        <taxon>Sclerotiniaceae</taxon>
        <taxon>Botryotinia</taxon>
    </lineage>
</organism>
<dbReference type="SUPFAM" id="SSF53254">
    <property type="entry name" value="Phosphoglycerate mutase-like"/>
    <property type="match status" value="1"/>
</dbReference>
<dbReference type="InterPro" id="IPR029033">
    <property type="entry name" value="His_PPase_superfam"/>
</dbReference>
<dbReference type="InterPro" id="IPR050275">
    <property type="entry name" value="PGM_Phosphatase"/>
</dbReference>
<gene>
    <name evidence="1" type="ORF">BOTCAL_0058g00380</name>
</gene>
<dbReference type="AlphaFoldDB" id="A0A4Y8DA76"/>
<dbReference type="GO" id="GO:0005737">
    <property type="term" value="C:cytoplasm"/>
    <property type="evidence" value="ECO:0007669"/>
    <property type="project" value="TreeGrafter"/>
</dbReference>
<name>A0A4Y8DA76_9HELO</name>
<dbReference type="PANTHER" id="PTHR48100">
    <property type="entry name" value="BROAD-SPECIFICITY PHOSPHATASE YOR283W-RELATED"/>
    <property type="match status" value="1"/>
</dbReference>
<dbReference type="PANTHER" id="PTHR48100:SF24">
    <property type="entry name" value="PHOSPHOGLYCERATE MUTASE"/>
    <property type="match status" value="1"/>
</dbReference>
<dbReference type="CDD" id="cd07067">
    <property type="entry name" value="HP_PGM_like"/>
    <property type="match status" value="1"/>
</dbReference>
<comment type="caution">
    <text evidence="1">The sequence shown here is derived from an EMBL/GenBank/DDBJ whole genome shotgun (WGS) entry which is preliminary data.</text>
</comment>
<sequence>MPPTIILIRHAQAFHNVSNKAHNYELHDPALTDLGFGTQCDELASHLENEVPLAREIDLIVVSPMRRTLQTAQQVLGWLMKGGVPVILRPEWQECSNQPCDTGTPIEIMEKEWPQFDWSAVDPLFPAKSGLYEYSKDALTGRGVAARKWLQQRPEKVIAVVSHAAFLRTCVSFRRYANADYRIFDFAGGDRQESAELVEREVTESKGGGLGKSAKGVFGMTVNDYPSEIEKDIGEATTEVPK</sequence>
<reference evidence="1 2" key="1">
    <citation type="submission" date="2017-11" db="EMBL/GenBank/DDBJ databases">
        <title>Comparative genomics of Botrytis spp.</title>
        <authorList>
            <person name="Valero-Jimenez C.A."/>
            <person name="Tapia P."/>
            <person name="Veloso J."/>
            <person name="Silva-Moreno E."/>
            <person name="Staats M."/>
            <person name="Valdes J.H."/>
            <person name="Van Kan J.A.L."/>
        </authorList>
    </citation>
    <scope>NUCLEOTIDE SEQUENCE [LARGE SCALE GENOMIC DNA]</scope>
    <source>
        <strain evidence="1 2">MUCL2830</strain>
    </source>
</reference>
<dbReference type="InterPro" id="IPR013078">
    <property type="entry name" value="His_Pase_superF_clade-1"/>
</dbReference>
<dbReference type="Pfam" id="PF00300">
    <property type="entry name" value="His_Phos_1"/>
    <property type="match status" value="1"/>
</dbReference>
<protein>
    <recommendedName>
        <fullName evidence="3">Phosphoglycerate mutase-like protein</fullName>
    </recommendedName>
</protein>
<dbReference type="GO" id="GO:0016791">
    <property type="term" value="F:phosphatase activity"/>
    <property type="evidence" value="ECO:0007669"/>
    <property type="project" value="TreeGrafter"/>
</dbReference>
<evidence type="ECO:0008006" key="3">
    <source>
        <dbReference type="Google" id="ProtNLM"/>
    </source>
</evidence>
<dbReference type="OrthoDB" id="496981at2759"/>
<dbReference type="Proteomes" id="UP000297299">
    <property type="component" value="Unassembled WGS sequence"/>
</dbReference>
<evidence type="ECO:0000313" key="1">
    <source>
        <dbReference type="EMBL" id="TEY76491.1"/>
    </source>
</evidence>
<dbReference type="SMART" id="SM00855">
    <property type="entry name" value="PGAM"/>
    <property type="match status" value="1"/>
</dbReference>